<accession>A0A9Q0QN69</accession>
<sequence>MDPSLNSETNEEIIEIKEETKEFKQFDIVGDYLDHHFKKANLSGNKGHSLIINNTGKVRNKIAREWKILQENLPESIYVRVYEGRIDLLRAAIIGAAGTPYHDGLFFFDILFPSDYPAQPPSLYFHSYGLQINPNLYADGSVCLSLLNTWIGKKHERWNPSESTILQVLLSIQALVLNEKPYFNEPFMFGFGSNKKSLTYNMNTFVLSCKMMMYVLRKPPLHFEDFVAAHFRERAHGILMASKAYMDSFPNIDCLVSNGSLFSSTATANKPENFKMAMSLFYPELVKAFAMTGASVGTFVEQVRKDEEESPSISQAVTNKKFGFTGKIFNKFRKILQNPNFNLDSCLSGLKNARN</sequence>
<dbReference type="GO" id="GO:0061631">
    <property type="term" value="F:ubiquitin conjugating enzyme activity"/>
    <property type="evidence" value="ECO:0007669"/>
    <property type="project" value="TreeGrafter"/>
</dbReference>
<keyword evidence="1" id="KW-0808">Transferase</keyword>
<dbReference type="PANTHER" id="PTHR46116:SF19">
    <property type="entry name" value="UBIQUITIN-CONJUGATING ENZYME FAMILY PROTEIN"/>
    <property type="match status" value="1"/>
</dbReference>
<keyword evidence="5" id="KW-1185">Reference proteome</keyword>
<protein>
    <recommendedName>
        <fullName evidence="3">UBC core domain-containing protein</fullName>
    </recommendedName>
</protein>
<organism evidence="4 5">
    <name type="scientific">Protea cynaroides</name>
    <dbReference type="NCBI Taxonomy" id="273540"/>
    <lineage>
        <taxon>Eukaryota</taxon>
        <taxon>Viridiplantae</taxon>
        <taxon>Streptophyta</taxon>
        <taxon>Embryophyta</taxon>
        <taxon>Tracheophyta</taxon>
        <taxon>Spermatophyta</taxon>
        <taxon>Magnoliopsida</taxon>
        <taxon>Proteales</taxon>
        <taxon>Proteaceae</taxon>
        <taxon>Protea</taxon>
    </lineage>
</organism>
<comment type="caution">
    <text evidence="4">The sequence shown here is derived from an EMBL/GenBank/DDBJ whole genome shotgun (WGS) entry which is preliminary data.</text>
</comment>
<evidence type="ECO:0000259" key="3">
    <source>
        <dbReference type="PROSITE" id="PS50127"/>
    </source>
</evidence>
<dbReference type="PROSITE" id="PS50127">
    <property type="entry name" value="UBC_2"/>
    <property type="match status" value="1"/>
</dbReference>
<keyword evidence="2" id="KW-0833">Ubl conjugation pathway</keyword>
<dbReference type="InterPro" id="IPR000608">
    <property type="entry name" value="UBC"/>
</dbReference>
<dbReference type="InterPro" id="IPR016135">
    <property type="entry name" value="UBQ-conjugating_enzyme/RWD"/>
</dbReference>
<dbReference type="AlphaFoldDB" id="A0A9Q0QN69"/>
<evidence type="ECO:0000256" key="1">
    <source>
        <dbReference type="ARBA" id="ARBA00022679"/>
    </source>
</evidence>
<gene>
    <name evidence="4" type="ORF">NE237_017624</name>
</gene>
<dbReference type="PANTHER" id="PTHR46116">
    <property type="entry name" value="(E3-INDEPENDENT) E2 UBIQUITIN-CONJUGATING ENZYME"/>
    <property type="match status" value="1"/>
</dbReference>
<dbReference type="SUPFAM" id="SSF54495">
    <property type="entry name" value="UBC-like"/>
    <property type="match status" value="1"/>
</dbReference>
<dbReference type="SMART" id="SM00212">
    <property type="entry name" value="UBCc"/>
    <property type="match status" value="1"/>
</dbReference>
<dbReference type="EMBL" id="JAMYWD010000007">
    <property type="protein sequence ID" value="KAJ4965775.1"/>
    <property type="molecule type" value="Genomic_DNA"/>
</dbReference>
<evidence type="ECO:0000256" key="2">
    <source>
        <dbReference type="ARBA" id="ARBA00022786"/>
    </source>
</evidence>
<evidence type="ECO:0000313" key="5">
    <source>
        <dbReference type="Proteomes" id="UP001141806"/>
    </source>
</evidence>
<dbReference type="CDD" id="cd23837">
    <property type="entry name" value="UBCc_UBE2O"/>
    <property type="match status" value="1"/>
</dbReference>
<feature type="domain" description="UBC core" evidence="3">
    <location>
        <begin position="57"/>
        <end position="213"/>
    </location>
</feature>
<proteinExistence type="predicted"/>
<dbReference type="Proteomes" id="UP001141806">
    <property type="component" value="Unassembled WGS sequence"/>
</dbReference>
<dbReference type="Pfam" id="PF00179">
    <property type="entry name" value="UQ_con"/>
    <property type="match status" value="1"/>
</dbReference>
<dbReference type="OrthoDB" id="47801at2759"/>
<dbReference type="Gene3D" id="3.10.110.10">
    <property type="entry name" value="Ubiquitin Conjugating Enzyme"/>
    <property type="match status" value="1"/>
</dbReference>
<reference evidence="4" key="1">
    <citation type="journal article" date="2023" name="Plant J.">
        <title>The genome of the king protea, Protea cynaroides.</title>
        <authorList>
            <person name="Chang J."/>
            <person name="Duong T.A."/>
            <person name="Schoeman C."/>
            <person name="Ma X."/>
            <person name="Roodt D."/>
            <person name="Barker N."/>
            <person name="Li Z."/>
            <person name="Van de Peer Y."/>
            <person name="Mizrachi E."/>
        </authorList>
    </citation>
    <scope>NUCLEOTIDE SEQUENCE</scope>
    <source>
        <tissue evidence="4">Young leaves</tissue>
    </source>
</reference>
<name>A0A9Q0QN69_9MAGN</name>
<evidence type="ECO:0000313" key="4">
    <source>
        <dbReference type="EMBL" id="KAJ4965775.1"/>
    </source>
</evidence>